<accession>A0AAU9V7R1</accession>
<dbReference type="Gene3D" id="1.10.10.10">
    <property type="entry name" value="Winged helix-like DNA-binding domain superfamily/Winged helix DNA-binding domain"/>
    <property type="match status" value="1"/>
</dbReference>
<dbReference type="AlphaFoldDB" id="A0AAU9V7R1"/>
<proteinExistence type="predicted"/>
<organism evidence="1 2">
    <name type="scientific">Euphydryas editha</name>
    <name type="common">Edith's checkerspot</name>
    <dbReference type="NCBI Taxonomy" id="104508"/>
    <lineage>
        <taxon>Eukaryota</taxon>
        <taxon>Metazoa</taxon>
        <taxon>Ecdysozoa</taxon>
        <taxon>Arthropoda</taxon>
        <taxon>Hexapoda</taxon>
        <taxon>Insecta</taxon>
        <taxon>Pterygota</taxon>
        <taxon>Neoptera</taxon>
        <taxon>Endopterygota</taxon>
        <taxon>Lepidoptera</taxon>
        <taxon>Glossata</taxon>
        <taxon>Ditrysia</taxon>
        <taxon>Papilionoidea</taxon>
        <taxon>Nymphalidae</taxon>
        <taxon>Nymphalinae</taxon>
        <taxon>Euphydryas</taxon>
    </lineage>
</organism>
<reference evidence="1" key="1">
    <citation type="submission" date="2022-03" db="EMBL/GenBank/DDBJ databases">
        <authorList>
            <person name="Tunstrom K."/>
        </authorList>
    </citation>
    <scope>NUCLEOTIDE SEQUENCE</scope>
</reference>
<protein>
    <recommendedName>
        <fullName evidence="3">HTH_48 domain-containing protein</fullName>
    </recommendedName>
</protein>
<dbReference type="InterPro" id="IPR036388">
    <property type="entry name" value="WH-like_DNA-bd_sf"/>
</dbReference>
<evidence type="ECO:0000313" key="2">
    <source>
        <dbReference type="Proteomes" id="UP001153954"/>
    </source>
</evidence>
<comment type="caution">
    <text evidence="1">The sequence shown here is derived from an EMBL/GenBank/DDBJ whole genome shotgun (WGS) entry which is preliminary data.</text>
</comment>
<evidence type="ECO:0008006" key="3">
    <source>
        <dbReference type="Google" id="ProtNLM"/>
    </source>
</evidence>
<keyword evidence="2" id="KW-1185">Reference proteome</keyword>
<dbReference type="EMBL" id="CAKOGL010000030">
    <property type="protein sequence ID" value="CAH2107278.1"/>
    <property type="molecule type" value="Genomic_DNA"/>
</dbReference>
<sequence length="78" mass="8938">MDTSKIRVIFEYEFRRGTNAADAISMLRDEPRGRPPTQVNNNELKEMVEADPSRTTQELAASFNVTFPTILTHLRQIT</sequence>
<gene>
    <name evidence="1" type="ORF">EEDITHA_LOCUS21327</name>
</gene>
<name>A0AAU9V7R1_EUPED</name>
<evidence type="ECO:0000313" key="1">
    <source>
        <dbReference type="EMBL" id="CAH2107278.1"/>
    </source>
</evidence>
<dbReference type="Proteomes" id="UP001153954">
    <property type="component" value="Unassembled WGS sequence"/>
</dbReference>